<dbReference type="GO" id="GO:0016020">
    <property type="term" value="C:membrane"/>
    <property type="evidence" value="ECO:0007669"/>
    <property type="project" value="UniProtKB-SubCell"/>
</dbReference>
<accession>A0A7Y6B334</accession>
<evidence type="ECO:0000256" key="2">
    <source>
        <dbReference type="ARBA" id="ARBA00022692"/>
    </source>
</evidence>
<keyword evidence="3 5" id="KW-1133">Transmembrane helix</keyword>
<evidence type="ECO:0000259" key="6">
    <source>
        <dbReference type="Pfam" id="PF13515"/>
    </source>
</evidence>
<evidence type="ECO:0000313" key="7">
    <source>
        <dbReference type="EMBL" id="NUU45661.1"/>
    </source>
</evidence>
<dbReference type="RefSeq" id="WP_183989022.1">
    <property type="nucleotide sequence ID" value="NZ_CBCRYR010000024.1"/>
</dbReference>
<feature type="transmembrane region" description="Helical" evidence="5">
    <location>
        <begin position="87"/>
        <end position="104"/>
    </location>
</feature>
<evidence type="ECO:0000256" key="4">
    <source>
        <dbReference type="ARBA" id="ARBA00023136"/>
    </source>
</evidence>
<keyword evidence="4 5" id="KW-0472">Membrane</keyword>
<feature type="transmembrane region" description="Helical" evidence="5">
    <location>
        <begin position="111"/>
        <end position="133"/>
    </location>
</feature>
<keyword evidence="2 5" id="KW-0812">Transmembrane</keyword>
<feature type="transmembrane region" description="Helical" evidence="5">
    <location>
        <begin position="139"/>
        <end position="158"/>
    </location>
</feature>
<evidence type="ECO:0000256" key="5">
    <source>
        <dbReference type="SAM" id="Phobius"/>
    </source>
</evidence>
<comment type="subcellular location">
    <subcellularLocation>
        <location evidence="1">Membrane</location>
        <topology evidence="1">Multi-pass membrane protein</topology>
    </subcellularLocation>
</comment>
<gene>
    <name evidence="7" type="ORF">HP438_01525</name>
</gene>
<dbReference type="Proteomes" id="UP000536441">
    <property type="component" value="Unassembled WGS sequence"/>
</dbReference>
<feature type="transmembrane region" description="Helical" evidence="5">
    <location>
        <begin position="61"/>
        <end position="81"/>
    </location>
</feature>
<name>A0A7Y6B334_9SPHN</name>
<evidence type="ECO:0000256" key="1">
    <source>
        <dbReference type="ARBA" id="ARBA00004141"/>
    </source>
</evidence>
<evidence type="ECO:0000256" key="3">
    <source>
        <dbReference type="ARBA" id="ARBA00022989"/>
    </source>
</evidence>
<dbReference type="AlphaFoldDB" id="A0A7Y6B334"/>
<feature type="domain" description="Integral membrane bound transporter" evidence="6">
    <location>
        <begin position="26"/>
        <end position="148"/>
    </location>
</feature>
<evidence type="ECO:0000313" key="8">
    <source>
        <dbReference type="Proteomes" id="UP000536441"/>
    </source>
</evidence>
<dbReference type="InterPro" id="IPR049453">
    <property type="entry name" value="Memb_transporter_dom"/>
</dbReference>
<comment type="caution">
    <text evidence="7">The sequence shown here is derived from an EMBL/GenBank/DDBJ whole genome shotgun (WGS) entry which is preliminary data.</text>
</comment>
<dbReference type="Pfam" id="PF13515">
    <property type="entry name" value="FUSC_2"/>
    <property type="match status" value="1"/>
</dbReference>
<dbReference type="EMBL" id="JABMCH010000044">
    <property type="protein sequence ID" value="NUU45661.1"/>
    <property type="molecule type" value="Genomic_DNA"/>
</dbReference>
<protein>
    <submittedName>
        <fullName evidence="7">FUSC family protein</fullName>
    </submittedName>
</protein>
<sequence>MTAHALREETVRSVAFVARCTGAAVLALSIADRLHLDHPVWASVSALVVSQDRLGDTHRSLTWRIVATLIGVAVALLVAFALPGAGAVAMLAVAVGVTAAIARIRTELRVCMWTSVIVLLTVPPGGTILTAALARAQEVLLGVAIGAILHWGFERLLFRHTD</sequence>
<organism evidence="7 8">
    <name type="scientific">Sphingomonas zeae</name>
    <dbReference type="NCBI Taxonomy" id="1646122"/>
    <lineage>
        <taxon>Bacteria</taxon>
        <taxon>Pseudomonadati</taxon>
        <taxon>Pseudomonadota</taxon>
        <taxon>Alphaproteobacteria</taxon>
        <taxon>Sphingomonadales</taxon>
        <taxon>Sphingomonadaceae</taxon>
        <taxon>Sphingomonas</taxon>
    </lineage>
</organism>
<proteinExistence type="predicted"/>
<reference evidence="7 8" key="1">
    <citation type="submission" date="2020-05" db="EMBL/GenBank/DDBJ databases">
        <title>Genome Sequencing of Type Strains.</title>
        <authorList>
            <person name="Lemaire J.F."/>
            <person name="Inderbitzin P."/>
            <person name="Gregorio O.A."/>
            <person name="Collins S.B."/>
            <person name="Wespe N."/>
            <person name="Knight-Connoni V."/>
        </authorList>
    </citation>
    <scope>NUCLEOTIDE SEQUENCE [LARGE SCALE GENOMIC DNA]</scope>
    <source>
        <strain evidence="7 8">DSM 100049</strain>
    </source>
</reference>
<keyword evidence="8" id="KW-1185">Reference proteome</keyword>